<dbReference type="Proteomes" id="UP001344447">
    <property type="component" value="Unassembled WGS sequence"/>
</dbReference>
<comment type="caution">
    <text evidence="2">The sequence shown here is derived from an EMBL/GenBank/DDBJ whole genome shotgun (WGS) entry which is preliminary data.</text>
</comment>
<dbReference type="Pfam" id="PF11912">
    <property type="entry name" value="CfaA_B_C"/>
    <property type="match status" value="1"/>
</dbReference>
<keyword evidence="3" id="KW-1185">Reference proteome</keyword>
<feature type="signal peptide" evidence="1">
    <location>
        <begin position="1"/>
        <end position="18"/>
    </location>
</feature>
<protein>
    <submittedName>
        <fullName evidence="2">Uncharacterized protein</fullName>
    </submittedName>
</protein>
<evidence type="ECO:0000313" key="2">
    <source>
        <dbReference type="EMBL" id="KAK5577221.1"/>
    </source>
</evidence>
<dbReference type="EMBL" id="JAVFKY010000004">
    <property type="protein sequence ID" value="KAK5577221.1"/>
    <property type="molecule type" value="Genomic_DNA"/>
</dbReference>
<evidence type="ECO:0000313" key="3">
    <source>
        <dbReference type="Proteomes" id="UP001344447"/>
    </source>
</evidence>
<sequence length="249" mass="27606">MKLLITLIILINLIIVKSNLVIKTNVYNSPGCTGGVNKTVLHSSCNIVFRHELVGMNISYYYPNEKMTSTCSNAQTKYFEEQINVCDEDNQIKVAHTYTKYQDAIDDLPMNTCNEVIFNGGCEENYLITSVLKGTCSPIKINDTDAWTYSSCDENTMLSYVCSEPSCFIGNCYALPNVYKNSTQCVPGRDVDGNIVDGIYYKFVPKLIKPTPSSVPSISPIPNQDEQPSHSSKLFASFALIILGLLSSL</sequence>
<proteinExistence type="predicted"/>
<dbReference type="InterPro" id="IPR021837">
    <property type="entry name" value="CfaA/B/C"/>
</dbReference>
<organism evidence="2 3">
    <name type="scientific">Dictyostelium firmibasis</name>
    <dbReference type="NCBI Taxonomy" id="79012"/>
    <lineage>
        <taxon>Eukaryota</taxon>
        <taxon>Amoebozoa</taxon>
        <taxon>Evosea</taxon>
        <taxon>Eumycetozoa</taxon>
        <taxon>Dictyostelia</taxon>
        <taxon>Dictyosteliales</taxon>
        <taxon>Dictyosteliaceae</taxon>
        <taxon>Dictyostelium</taxon>
    </lineage>
</organism>
<accession>A0AAN7YSE2</accession>
<keyword evidence="1" id="KW-0732">Signal</keyword>
<gene>
    <name evidence="2" type="ORF">RB653_002161</name>
</gene>
<reference evidence="2 3" key="1">
    <citation type="submission" date="2023-11" db="EMBL/GenBank/DDBJ databases">
        <title>Dfirmibasis_genome.</title>
        <authorList>
            <person name="Edelbroek B."/>
            <person name="Kjellin J."/>
            <person name="Jerlstrom-Hultqvist J."/>
            <person name="Soderbom F."/>
        </authorList>
    </citation>
    <scope>NUCLEOTIDE SEQUENCE [LARGE SCALE GENOMIC DNA]</scope>
    <source>
        <strain evidence="2 3">TNS-C-14</strain>
    </source>
</reference>
<name>A0AAN7YSE2_9MYCE</name>
<dbReference type="AlphaFoldDB" id="A0AAN7YSE2"/>
<feature type="chain" id="PRO_5042964431" evidence="1">
    <location>
        <begin position="19"/>
        <end position="249"/>
    </location>
</feature>
<evidence type="ECO:0000256" key="1">
    <source>
        <dbReference type="SAM" id="SignalP"/>
    </source>
</evidence>